<proteinExistence type="predicted"/>
<keyword evidence="3" id="KW-1185">Reference proteome</keyword>
<sequence length="253" mass="28479">SKQSVTDGYPFGRYPRSPKVSLSAKEHRADTMAKSLRMERNGTPTRRILYCLQTGRQCHASYRILIARVTRPLPIYRSAYVDRIDSDIYNNVCSQCVKSCLNGCRRLSPVLLRGATRLSLGRSLAAEGAPALYTLTLSAFYPHADSLPPSPVRLQRAAVAPRNRYSYLGKILPTLRVDIANGKSSQSKPFGFSYLTSCRKRNHIAFAAYRDILIIYSSSLCVPLPILLTYLPTQQRRSLVMSRYDQQIKVDGR</sequence>
<dbReference type="AlphaFoldDB" id="A0A195F0T3"/>
<organism evidence="2 3">
    <name type="scientific">Trachymyrmex septentrionalis</name>
    <dbReference type="NCBI Taxonomy" id="34720"/>
    <lineage>
        <taxon>Eukaryota</taxon>
        <taxon>Metazoa</taxon>
        <taxon>Ecdysozoa</taxon>
        <taxon>Arthropoda</taxon>
        <taxon>Hexapoda</taxon>
        <taxon>Insecta</taxon>
        <taxon>Pterygota</taxon>
        <taxon>Neoptera</taxon>
        <taxon>Endopterygota</taxon>
        <taxon>Hymenoptera</taxon>
        <taxon>Apocrita</taxon>
        <taxon>Aculeata</taxon>
        <taxon>Formicoidea</taxon>
        <taxon>Formicidae</taxon>
        <taxon>Myrmicinae</taxon>
        <taxon>Trachymyrmex</taxon>
    </lineage>
</organism>
<feature type="region of interest" description="Disordered" evidence="1">
    <location>
        <begin position="1"/>
        <end position="26"/>
    </location>
</feature>
<dbReference type="EMBL" id="KQ981864">
    <property type="protein sequence ID" value="KYN34185.1"/>
    <property type="molecule type" value="Genomic_DNA"/>
</dbReference>
<evidence type="ECO:0000313" key="2">
    <source>
        <dbReference type="EMBL" id="KYN34185.1"/>
    </source>
</evidence>
<feature type="non-terminal residue" evidence="2">
    <location>
        <position position="1"/>
    </location>
</feature>
<reference evidence="2 3" key="1">
    <citation type="submission" date="2016-03" db="EMBL/GenBank/DDBJ databases">
        <title>Trachymyrmex septentrionalis WGS genome.</title>
        <authorList>
            <person name="Nygaard S."/>
            <person name="Hu H."/>
            <person name="Boomsma J."/>
            <person name="Zhang G."/>
        </authorList>
    </citation>
    <scope>NUCLEOTIDE SEQUENCE [LARGE SCALE GENOMIC DNA]</scope>
    <source>
        <strain evidence="2">Tsep2-gDNA-1</strain>
        <tissue evidence="2">Whole body</tissue>
    </source>
</reference>
<protein>
    <submittedName>
        <fullName evidence="2">Uncharacterized protein</fullName>
    </submittedName>
</protein>
<evidence type="ECO:0000313" key="3">
    <source>
        <dbReference type="Proteomes" id="UP000078541"/>
    </source>
</evidence>
<evidence type="ECO:0000256" key="1">
    <source>
        <dbReference type="SAM" id="MobiDB-lite"/>
    </source>
</evidence>
<accession>A0A195F0T3</accession>
<name>A0A195F0T3_9HYME</name>
<gene>
    <name evidence="2" type="ORF">ALC56_11291</name>
</gene>
<dbReference type="Proteomes" id="UP000078541">
    <property type="component" value="Unassembled WGS sequence"/>
</dbReference>